<gene>
    <name evidence="4" type="ORF">NCTC12860_01329</name>
</gene>
<evidence type="ECO:0000313" key="5">
    <source>
        <dbReference type="Proteomes" id="UP000253846"/>
    </source>
</evidence>
<dbReference type="InterPro" id="IPR046453">
    <property type="entry name" value="GpA_ATPase"/>
</dbReference>
<dbReference type="InterPro" id="IPR027417">
    <property type="entry name" value="P-loop_NTPase"/>
</dbReference>
<dbReference type="GO" id="GO:0005524">
    <property type="term" value="F:ATP binding"/>
    <property type="evidence" value="ECO:0007669"/>
    <property type="project" value="InterPro"/>
</dbReference>
<organism evidence="4 5">
    <name type="scientific">Bartonella grahamii</name>
    <dbReference type="NCBI Taxonomy" id="33045"/>
    <lineage>
        <taxon>Bacteria</taxon>
        <taxon>Pseudomonadati</taxon>
        <taxon>Pseudomonadota</taxon>
        <taxon>Alphaproteobacteria</taxon>
        <taxon>Hyphomicrobiales</taxon>
        <taxon>Bartonellaceae</taxon>
        <taxon>Bartonella</taxon>
    </lineage>
</organism>
<evidence type="ECO:0000256" key="1">
    <source>
        <dbReference type="SAM" id="MobiDB-lite"/>
    </source>
</evidence>
<dbReference type="InterPro" id="IPR008866">
    <property type="entry name" value="Phage_lambda_GpA-like"/>
</dbReference>
<feature type="domain" description="Terminase large subunit GpA endonuclease" evidence="3">
    <location>
        <begin position="306"/>
        <end position="580"/>
    </location>
</feature>
<dbReference type="Pfam" id="PF05876">
    <property type="entry name" value="GpA_ATPase"/>
    <property type="match status" value="1"/>
</dbReference>
<proteinExistence type="inferred from homology"/>
<dbReference type="Pfam" id="PF20454">
    <property type="entry name" value="GpA_nuclease"/>
    <property type="match status" value="1"/>
</dbReference>
<name>A0A336NCX7_BARGR</name>
<dbReference type="InterPro" id="IPR046454">
    <property type="entry name" value="GpA_endonuclease"/>
</dbReference>
<sequence length="648" mass="72954">MISDASPSSPGAGLFFCYANEGRRPDPPYTVSQWADKNRYLSTVTSAEPGLWRTIRTPYLREIMDNLSVYDPTETTVVMKGAQIGMSEAALNFCGYAIHHSPGPALYVMPTVETAKKLSKSRLDPMIMASPALSERIAPARARDSGNTMFSKEFDGGALMITGANSAAGLRSSPIRYLVLDEVDAYPLNVDNEGDPVTIAEKRTSAFIQRKIFKLSTPTHRDTSRIAKDFVLGDQRYYNVPCDACGVLQPIVWSQIKWPKGTPEKAVFVCAHCGHEHAEHRKSTLMAEENGACWIATQESSKPRLRSYHISALYSPWLTWGECAREFLDAKDDPALLQPFVNTVLGEPWEDRTGEVIDPDSLYAKREDYPLAPEQAVLLTAGIDVQNDRLELEVVGWGRSEESWHIDYHVIPGDPSSFEVWDQLDEYLTRRWPHLGYKDGIKITAACIDTGGGHTQAVYNYVRPREGRRIWGIKGQAGWRAVWPRRPSRNNKGQINLYIVGVDAAKDIITARFKKSGPEASGAGATHFHKNLDREYFDQLTAERKVIKYFKGFKRIEWQKSEKARNEALDCRVYAYAALQGLISAGINLNREVDILEERLEKLKVEGSLEQPTPRHAPSPAPRRSQTAKPQKKPFRTMMNPYMRGDWR</sequence>
<dbReference type="InterPro" id="IPR051220">
    <property type="entry name" value="TFA_Chaperone"/>
</dbReference>
<accession>A0A336NCX7</accession>
<dbReference type="EMBL" id="UFTD01000002">
    <property type="protein sequence ID" value="SSZ40183.1"/>
    <property type="molecule type" value="Genomic_DNA"/>
</dbReference>
<protein>
    <submittedName>
        <fullName evidence="4">Bacteriophage tail assembly protein</fullName>
    </submittedName>
</protein>
<dbReference type="AlphaFoldDB" id="A0A336NCX7"/>
<dbReference type="HAMAP" id="MF_04144">
    <property type="entry name" value="TERL_LAMBDA"/>
    <property type="match status" value="1"/>
</dbReference>
<evidence type="ECO:0000259" key="3">
    <source>
        <dbReference type="Pfam" id="PF20454"/>
    </source>
</evidence>
<dbReference type="PANTHER" id="PTHR34413:SF2">
    <property type="entry name" value="PROPHAGE TAIL FIBER ASSEMBLY PROTEIN HOMOLOG TFAE-RELATED"/>
    <property type="match status" value="1"/>
</dbReference>
<evidence type="ECO:0000313" key="4">
    <source>
        <dbReference type="EMBL" id="SSZ40183.1"/>
    </source>
</evidence>
<dbReference type="PANTHER" id="PTHR34413">
    <property type="entry name" value="PROPHAGE TAIL FIBER ASSEMBLY PROTEIN HOMOLOG TFAE-RELATED-RELATED"/>
    <property type="match status" value="1"/>
</dbReference>
<dbReference type="Proteomes" id="UP000253846">
    <property type="component" value="Unassembled WGS sequence"/>
</dbReference>
<dbReference type="GO" id="GO:0004519">
    <property type="term" value="F:endonuclease activity"/>
    <property type="evidence" value="ECO:0007669"/>
    <property type="project" value="InterPro"/>
</dbReference>
<evidence type="ECO:0000259" key="2">
    <source>
        <dbReference type="Pfam" id="PF05876"/>
    </source>
</evidence>
<dbReference type="Gene3D" id="3.40.50.300">
    <property type="entry name" value="P-loop containing nucleotide triphosphate hydrolases"/>
    <property type="match status" value="1"/>
</dbReference>
<feature type="domain" description="Phage terminase large subunit GpA ATPase" evidence="2">
    <location>
        <begin position="46"/>
        <end position="286"/>
    </location>
</feature>
<feature type="region of interest" description="Disordered" evidence="1">
    <location>
        <begin position="606"/>
        <end position="648"/>
    </location>
</feature>
<reference evidence="4 5" key="1">
    <citation type="submission" date="2018-06" db="EMBL/GenBank/DDBJ databases">
        <authorList>
            <consortium name="Pathogen Informatics"/>
            <person name="Doyle S."/>
        </authorList>
    </citation>
    <scope>NUCLEOTIDE SEQUENCE [LARGE SCALE GENOMIC DNA]</scope>
    <source>
        <strain evidence="4 5">NCTC12860</strain>
    </source>
</reference>
<dbReference type="GO" id="GO:0016887">
    <property type="term" value="F:ATP hydrolysis activity"/>
    <property type="evidence" value="ECO:0007669"/>
    <property type="project" value="InterPro"/>
</dbReference>
<dbReference type="RefSeq" id="WP_026500575.1">
    <property type="nucleotide sequence ID" value="NZ_UFTD01000002.1"/>
</dbReference>